<dbReference type="AlphaFoldDB" id="A0A060D699"/>
<accession>A0A060D699</accession>
<dbReference type="Proteomes" id="UP000243670">
    <property type="component" value="Nucleomorph 3"/>
</dbReference>
<dbReference type="EMBL" id="CP006628">
    <property type="protein sequence ID" value="AIB09874.1"/>
    <property type="molecule type" value="Genomic_DNA"/>
</dbReference>
<evidence type="ECO:0000313" key="5">
    <source>
        <dbReference type="EMBL" id="AIB09945.1"/>
    </source>
</evidence>
<sequence>MTKYTDCLAVYRTLPPRCLTMKARQMTLLCQTYNSDAAARVLLPGTIGNTGLVSVRPRYATWVSLLEGSRITWIVDNKSPGKIYVMHDSWELAGDPFKEKRRGGAKKKGAGGGGARMQELCTVPGLIHGYRTGMIPPQWSPHNPRYNFHKVCSDVFEANQMDISPILGVACGKGGVQKIRENMKLSFDPNKGNAYVGIKQSSRNFS</sequence>
<name>A0A060D699_9EUKA</name>
<geneLocation type="nucleomorph" evidence="1"/>
<keyword evidence="1" id="KW-0542">Nucleomorph</keyword>
<dbReference type="EMBL" id="CP006627">
    <property type="protein sequence ID" value="AIB09671.1"/>
    <property type="molecule type" value="Genomic_DNA"/>
</dbReference>
<dbReference type="Proteomes" id="UP000243670">
    <property type="component" value="Nucleomorph 2"/>
</dbReference>
<dbReference type="EMBL" id="CP006628">
    <property type="protein sequence ID" value="AIB09742.1"/>
    <property type="molecule type" value="Genomic_DNA"/>
</dbReference>
<dbReference type="EMBL" id="CP006629">
    <property type="protein sequence ID" value="AIB09945.1"/>
    <property type="molecule type" value="Genomic_DNA"/>
</dbReference>
<evidence type="ECO:0000313" key="1">
    <source>
        <dbReference type="EMBL" id="AIB09526.1"/>
    </source>
</evidence>
<evidence type="ECO:0000313" key="2">
    <source>
        <dbReference type="EMBL" id="AIB09671.1"/>
    </source>
</evidence>
<proteinExistence type="predicted"/>
<evidence type="ECO:0000313" key="4">
    <source>
        <dbReference type="EMBL" id="AIB09874.1"/>
    </source>
</evidence>
<evidence type="ECO:0000313" key="6">
    <source>
        <dbReference type="EMBL" id="AIB10063.1"/>
    </source>
</evidence>
<dbReference type="Proteomes" id="UP000243670">
    <property type="component" value="Nucleomorph 1"/>
</dbReference>
<evidence type="ECO:0000313" key="7">
    <source>
        <dbReference type="Proteomes" id="UP000243670"/>
    </source>
</evidence>
<evidence type="ECO:0000313" key="3">
    <source>
        <dbReference type="EMBL" id="AIB09742.1"/>
    </source>
</evidence>
<protein>
    <submittedName>
        <fullName evidence="1">Uncharacterized protein</fullName>
    </submittedName>
</protein>
<organism evidence="1 7">
    <name type="scientific">Lotharella oceanica</name>
    <dbReference type="NCBI Taxonomy" id="641309"/>
    <lineage>
        <taxon>Eukaryota</taxon>
        <taxon>Sar</taxon>
        <taxon>Rhizaria</taxon>
        <taxon>Cercozoa</taxon>
        <taxon>Chlorarachniophyceae</taxon>
        <taxon>Lotharella</taxon>
    </lineage>
</organism>
<reference evidence="1 7" key="1">
    <citation type="journal article" date="2014" name="BMC Genomics">
        <title>Nucleomorph and plastid genome sequences of the chlorarachniophyte Lotharella oceanica: convergent reductive evolution and frequent recombination in nucleomorph-bearing algae.</title>
        <authorList>
            <person name="Tanifuji G."/>
            <person name="Onodera N.T."/>
            <person name="Brown M.W."/>
            <person name="Curtis B.A."/>
            <person name="Roger A.J."/>
            <person name="Ka-Shu Wong G."/>
            <person name="Melkonian M."/>
            <person name="Archibald J.M."/>
        </authorList>
    </citation>
    <scope>NUCLEOTIDE SEQUENCE [LARGE SCALE GENOMIC DNA]</scope>
    <source>
        <strain evidence="1 7">CCMP622</strain>
    </source>
</reference>
<gene>
    <name evidence="2" type="ORF">M951_chr1192</name>
    <name evidence="1" type="ORF">M951_chr139</name>
    <name evidence="4" type="ORF">M951_chr2182</name>
    <name evidence="3" type="ORF">M951_chr239</name>
    <name evidence="6" type="ORF">M951_chr3166</name>
    <name evidence="5" type="ORF">M951_chr339</name>
</gene>
<dbReference type="EMBL" id="CP006629">
    <property type="protein sequence ID" value="AIB10063.1"/>
    <property type="molecule type" value="Genomic_DNA"/>
</dbReference>
<dbReference type="EMBL" id="CP006627">
    <property type="protein sequence ID" value="AIB09526.1"/>
    <property type="molecule type" value="Genomic_DNA"/>
</dbReference>